<reference evidence="1 2" key="1">
    <citation type="submission" date="2018-08" db="EMBL/GenBank/DDBJ databases">
        <authorList>
            <person name="Lee Y."/>
            <person name="Kakembo D."/>
        </authorList>
    </citation>
    <scope>NUCLEOTIDE SEQUENCE [LARGE SCALE GENOMIC DNA]</scope>
    <source>
        <strain evidence="1 2">JBCS1880</strain>
    </source>
</reference>
<dbReference type="Proteomes" id="UP000258127">
    <property type="component" value="Chromosome"/>
</dbReference>
<sequence>MTTDILGPVRHIIGSRYVETVQAYALELTGLKAVRIVKGDADLRDYRPDQLRIYMDDSGFITNLANA</sequence>
<protein>
    <recommendedName>
        <fullName evidence="3">Peptidase inhibitor I78 family protein</fullName>
    </recommendedName>
</protein>
<evidence type="ECO:0008006" key="3">
    <source>
        <dbReference type="Google" id="ProtNLM"/>
    </source>
</evidence>
<evidence type="ECO:0000313" key="1">
    <source>
        <dbReference type="EMBL" id="AXO90573.1"/>
    </source>
</evidence>
<organism evidence="1 2">
    <name type="scientific">Pseudomonas parafulva</name>
    <dbReference type="NCBI Taxonomy" id="157782"/>
    <lineage>
        <taxon>Bacteria</taxon>
        <taxon>Pseudomonadati</taxon>
        <taxon>Pseudomonadota</taxon>
        <taxon>Gammaproteobacteria</taxon>
        <taxon>Pseudomonadales</taxon>
        <taxon>Pseudomonadaceae</taxon>
        <taxon>Pseudomonas</taxon>
    </lineage>
</organism>
<dbReference type="EMBL" id="CP031641">
    <property type="protein sequence ID" value="AXO90573.1"/>
    <property type="molecule type" value="Genomic_DNA"/>
</dbReference>
<dbReference type="RefSeq" id="WP_029613172.1">
    <property type="nucleotide sequence ID" value="NZ_CP031641.1"/>
</dbReference>
<proteinExistence type="predicted"/>
<dbReference type="AlphaFoldDB" id="A0AAI8KG53"/>
<accession>A0AAI8KG53</accession>
<name>A0AAI8KG53_9PSED</name>
<gene>
    <name evidence="1" type="ORF">DZC75_22150</name>
</gene>
<keyword evidence="2" id="KW-1185">Reference proteome</keyword>
<evidence type="ECO:0000313" key="2">
    <source>
        <dbReference type="Proteomes" id="UP000258127"/>
    </source>
</evidence>